<sequence>MNGKFHGMIEATAPNGVGSVKHILSFPRTSAPMNWPWILSANPAGQQLGIPLDDLCDLVNIVTSLRAREASPRLIFKCLNRSRDSGIDVLLTGCVHRSDLLTGGRIDGVDGGIGFHPFVVYEQAQWLFNGFAVWCGDLLE</sequence>
<name>A0A9P8NSW4_9ASCO</name>
<protein>
    <submittedName>
        <fullName evidence="1">Uncharacterized protein</fullName>
    </submittedName>
</protein>
<keyword evidence="2" id="KW-1185">Reference proteome</keyword>
<evidence type="ECO:0000313" key="2">
    <source>
        <dbReference type="Proteomes" id="UP000788993"/>
    </source>
</evidence>
<dbReference type="AlphaFoldDB" id="A0A9P8NSW4"/>
<proteinExistence type="predicted"/>
<comment type="caution">
    <text evidence="1">The sequence shown here is derived from an EMBL/GenBank/DDBJ whole genome shotgun (WGS) entry which is preliminary data.</text>
</comment>
<reference evidence="1" key="2">
    <citation type="submission" date="2021-01" db="EMBL/GenBank/DDBJ databases">
        <authorList>
            <person name="Schikora-Tamarit M.A."/>
        </authorList>
    </citation>
    <scope>NUCLEOTIDE SEQUENCE</scope>
    <source>
        <strain evidence="1">NCAIM Y.01608</strain>
    </source>
</reference>
<organism evidence="1 2">
    <name type="scientific">Ogataea polymorpha</name>
    <dbReference type="NCBI Taxonomy" id="460523"/>
    <lineage>
        <taxon>Eukaryota</taxon>
        <taxon>Fungi</taxon>
        <taxon>Dikarya</taxon>
        <taxon>Ascomycota</taxon>
        <taxon>Saccharomycotina</taxon>
        <taxon>Pichiomycetes</taxon>
        <taxon>Pichiales</taxon>
        <taxon>Pichiaceae</taxon>
        <taxon>Ogataea</taxon>
    </lineage>
</organism>
<dbReference type="EMBL" id="JAEUBD010001571">
    <property type="protein sequence ID" value="KAH3658975.1"/>
    <property type="molecule type" value="Genomic_DNA"/>
</dbReference>
<gene>
    <name evidence="1" type="ORF">OGATHE_006701</name>
</gene>
<evidence type="ECO:0000313" key="1">
    <source>
        <dbReference type="EMBL" id="KAH3658975.1"/>
    </source>
</evidence>
<accession>A0A9P8NSW4</accession>
<dbReference type="Proteomes" id="UP000788993">
    <property type="component" value="Unassembled WGS sequence"/>
</dbReference>
<reference evidence="1" key="1">
    <citation type="journal article" date="2021" name="Open Biol.">
        <title>Shared evolutionary footprints suggest mitochondrial oxidative damage underlies multiple complex I losses in fungi.</title>
        <authorList>
            <person name="Schikora-Tamarit M.A."/>
            <person name="Marcet-Houben M."/>
            <person name="Nosek J."/>
            <person name="Gabaldon T."/>
        </authorList>
    </citation>
    <scope>NUCLEOTIDE SEQUENCE</scope>
    <source>
        <strain evidence="1">NCAIM Y.01608</strain>
    </source>
</reference>